<dbReference type="PANTHER" id="PTHR35042:SF1">
    <property type="entry name" value="DUF1772-DOMAIN-CONTAINING PROTEIN"/>
    <property type="match status" value="1"/>
</dbReference>
<keyword evidence="3 6" id="KW-1133">Transmembrane helix</keyword>
<reference evidence="7 8" key="1">
    <citation type="submission" date="2017-03" db="EMBL/GenBank/DDBJ databases">
        <title>Genomes of endolithic fungi from Antarctica.</title>
        <authorList>
            <person name="Coleine C."/>
            <person name="Masonjones S."/>
            <person name="Stajich J.E."/>
        </authorList>
    </citation>
    <scope>NUCLEOTIDE SEQUENCE [LARGE SCALE GENOMIC DNA]</scope>
    <source>
        <strain evidence="7 8">CCFEE 5184</strain>
    </source>
</reference>
<evidence type="ECO:0000313" key="8">
    <source>
        <dbReference type="Proteomes" id="UP000309340"/>
    </source>
</evidence>
<keyword evidence="2 6" id="KW-0812">Transmembrane</keyword>
<organism evidence="7 8">
    <name type="scientific">Friedmanniomyces simplex</name>
    <dbReference type="NCBI Taxonomy" id="329884"/>
    <lineage>
        <taxon>Eukaryota</taxon>
        <taxon>Fungi</taxon>
        <taxon>Dikarya</taxon>
        <taxon>Ascomycota</taxon>
        <taxon>Pezizomycotina</taxon>
        <taxon>Dothideomycetes</taxon>
        <taxon>Dothideomycetidae</taxon>
        <taxon>Mycosphaerellales</taxon>
        <taxon>Teratosphaeriaceae</taxon>
        <taxon>Friedmanniomyces</taxon>
    </lineage>
</organism>
<feature type="transmembrane region" description="Helical" evidence="6">
    <location>
        <begin position="12"/>
        <end position="32"/>
    </location>
</feature>
<dbReference type="InterPro" id="IPR013901">
    <property type="entry name" value="Anthrone_oxy"/>
</dbReference>
<evidence type="ECO:0000256" key="2">
    <source>
        <dbReference type="ARBA" id="ARBA00022692"/>
    </source>
</evidence>
<proteinExistence type="inferred from homology"/>
<sequence>MTPTAFQCIQIAFTLALAFLSGLSACFTLWVIPLLQLPRVPAQAKAAELVHLFTLGGKYLQPSSRILGASSIALTAWSYAVGNGLGAYYLLCFGLLILIAVWEVYMIFPINDRVAEMDRQMMKGGGEALSVEEERELGRLLDQWSRMHTVRFLLPGLAAIVSAVASSY</sequence>
<name>A0A4U0WLE6_9PEZI</name>
<feature type="transmembrane region" description="Helical" evidence="6">
    <location>
        <begin position="87"/>
        <end position="108"/>
    </location>
</feature>
<dbReference type="Proteomes" id="UP000309340">
    <property type="component" value="Unassembled WGS sequence"/>
</dbReference>
<keyword evidence="4 6" id="KW-0472">Membrane</keyword>
<gene>
    <name evidence="7" type="ORF">B0A55_10382</name>
</gene>
<comment type="similarity">
    <text evidence="5">Belongs to the anthrone oxygenase family.</text>
</comment>
<dbReference type="Pfam" id="PF08592">
    <property type="entry name" value="Anthrone_oxy"/>
    <property type="match status" value="1"/>
</dbReference>
<comment type="subcellular location">
    <subcellularLocation>
        <location evidence="1">Membrane</location>
        <topology evidence="1">Multi-pass membrane protein</topology>
    </subcellularLocation>
</comment>
<accession>A0A4U0WLE6</accession>
<evidence type="ECO:0008006" key="9">
    <source>
        <dbReference type="Google" id="ProtNLM"/>
    </source>
</evidence>
<dbReference type="OrthoDB" id="3648235at2759"/>
<evidence type="ECO:0000313" key="7">
    <source>
        <dbReference type="EMBL" id="TKA63293.1"/>
    </source>
</evidence>
<evidence type="ECO:0000256" key="1">
    <source>
        <dbReference type="ARBA" id="ARBA00004141"/>
    </source>
</evidence>
<dbReference type="GO" id="GO:0016020">
    <property type="term" value="C:membrane"/>
    <property type="evidence" value="ECO:0007669"/>
    <property type="project" value="UniProtKB-SubCell"/>
</dbReference>
<dbReference type="EMBL" id="NAJQ01000963">
    <property type="protein sequence ID" value="TKA63293.1"/>
    <property type="molecule type" value="Genomic_DNA"/>
</dbReference>
<keyword evidence="8" id="KW-1185">Reference proteome</keyword>
<dbReference type="PANTHER" id="PTHR35042">
    <property type="entry name" value="ANTHRONE OXYGENASE ENCC"/>
    <property type="match status" value="1"/>
</dbReference>
<comment type="caution">
    <text evidence="7">The sequence shown here is derived from an EMBL/GenBank/DDBJ whole genome shotgun (WGS) entry which is preliminary data.</text>
</comment>
<protein>
    <recommendedName>
        <fullName evidence="9">DUF1772 domain-containing protein</fullName>
    </recommendedName>
</protein>
<evidence type="ECO:0000256" key="6">
    <source>
        <dbReference type="SAM" id="Phobius"/>
    </source>
</evidence>
<evidence type="ECO:0000256" key="3">
    <source>
        <dbReference type="ARBA" id="ARBA00022989"/>
    </source>
</evidence>
<evidence type="ECO:0000256" key="4">
    <source>
        <dbReference type="ARBA" id="ARBA00023136"/>
    </source>
</evidence>
<evidence type="ECO:0000256" key="5">
    <source>
        <dbReference type="ARBA" id="ARBA00034313"/>
    </source>
</evidence>
<dbReference type="AlphaFoldDB" id="A0A4U0WLE6"/>